<organism evidence="1">
    <name type="scientific">viral metagenome</name>
    <dbReference type="NCBI Taxonomy" id="1070528"/>
    <lineage>
        <taxon>unclassified sequences</taxon>
        <taxon>metagenomes</taxon>
        <taxon>organismal metagenomes</taxon>
    </lineage>
</organism>
<dbReference type="EMBL" id="MT145170">
    <property type="protein sequence ID" value="QJI04330.1"/>
    <property type="molecule type" value="Genomic_DNA"/>
</dbReference>
<evidence type="ECO:0000313" key="1">
    <source>
        <dbReference type="EMBL" id="QJI04330.1"/>
    </source>
</evidence>
<proteinExistence type="predicted"/>
<gene>
    <name evidence="1" type="ORF">TM448B07460_0002</name>
</gene>
<dbReference type="AlphaFoldDB" id="A0A6M3Y295"/>
<sequence length="105" mass="12091">MDSKFRMDNTEGYTQTQLDALNAAYDERTSHLSRYDDLDQDEMDRVAEQMLGLDINEYVRVTDPRLRKLDAHQLEGIAILVDPDGCWVRPENKPALLALLSLDDH</sequence>
<reference evidence="1" key="1">
    <citation type="submission" date="2020-03" db="EMBL/GenBank/DDBJ databases">
        <title>The deep terrestrial virosphere.</title>
        <authorList>
            <person name="Holmfeldt K."/>
            <person name="Nilsson E."/>
            <person name="Simone D."/>
            <person name="Lopez-Fernandez M."/>
            <person name="Wu X."/>
            <person name="de Brujin I."/>
            <person name="Lundin D."/>
            <person name="Andersson A."/>
            <person name="Bertilsson S."/>
            <person name="Dopson M."/>
        </authorList>
    </citation>
    <scope>NUCLEOTIDE SEQUENCE</scope>
    <source>
        <strain evidence="1">TM448B07460</strain>
    </source>
</reference>
<protein>
    <submittedName>
        <fullName evidence="1">Uncharacterized protein</fullName>
    </submittedName>
</protein>
<name>A0A6M3Y295_9ZZZZ</name>
<accession>A0A6M3Y295</accession>